<sequence>MTVITPTPTPTPSILARAEDLPCPVNETQGLPPLCLQMPLTPEATTFRGNSTAAPPPPTTTPPSSPGSGPKGLATVQAGSSPVHVGILTGQPLYTSISSALEKICPAVSQTESMTTCATDPVTIEGISYTKGQTLEDDGELDVKVASSSYNDTGLRDAMIMAAALTANTSAQGSSCWQIPMAQGRLRERELTPWSFWTDPFRIRYRSELEKRQGFVAYAGPFSGQGGQAGGGSGNGGLTLCNAASFAGVQYYNQWWQQHPGSSSWLDASWEFKAGTSGDSTCEWIQDLISALGLIAPEFAVEDIPLAEAIGVLCTEAMDHA</sequence>
<evidence type="ECO:0000313" key="2">
    <source>
        <dbReference type="EMBL" id="KAF2237658.1"/>
    </source>
</evidence>
<name>A0A6A6HIK2_VIRVR</name>
<dbReference type="EMBL" id="ML991779">
    <property type="protein sequence ID" value="KAF2237658.1"/>
    <property type="molecule type" value="Genomic_DNA"/>
</dbReference>
<feature type="region of interest" description="Disordered" evidence="1">
    <location>
        <begin position="45"/>
        <end position="78"/>
    </location>
</feature>
<proteinExistence type="predicted"/>
<protein>
    <submittedName>
        <fullName evidence="2">Uncharacterized protein</fullName>
    </submittedName>
</protein>
<dbReference type="Proteomes" id="UP000800092">
    <property type="component" value="Unassembled WGS sequence"/>
</dbReference>
<organism evidence="2 3">
    <name type="scientific">Viridothelium virens</name>
    <name type="common">Speckled blister lichen</name>
    <name type="synonym">Trypethelium virens</name>
    <dbReference type="NCBI Taxonomy" id="1048519"/>
    <lineage>
        <taxon>Eukaryota</taxon>
        <taxon>Fungi</taxon>
        <taxon>Dikarya</taxon>
        <taxon>Ascomycota</taxon>
        <taxon>Pezizomycotina</taxon>
        <taxon>Dothideomycetes</taxon>
        <taxon>Dothideomycetes incertae sedis</taxon>
        <taxon>Trypetheliales</taxon>
        <taxon>Trypetheliaceae</taxon>
        <taxon>Viridothelium</taxon>
    </lineage>
</organism>
<accession>A0A6A6HIK2</accession>
<gene>
    <name evidence="2" type="ORF">EV356DRAFT_529984</name>
</gene>
<evidence type="ECO:0000256" key="1">
    <source>
        <dbReference type="SAM" id="MobiDB-lite"/>
    </source>
</evidence>
<dbReference type="OrthoDB" id="3942428at2759"/>
<reference evidence="2" key="1">
    <citation type="journal article" date="2020" name="Stud. Mycol.">
        <title>101 Dothideomycetes genomes: a test case for predicting lifestyles and emergence of pathogens.</title>
        <authorList>
            <person name="Haridas S."/>
            <person name="Albert R."/>
            <person name="Binder M."/>
            <person name="Bloem J."/>
            <person name="Labutti K."/>
            <person name="Salamov A."/>
            <person name="Andreopoulos B."/>
            <person name="Baker S."/>
            <person name="Barry K."/>
            <person name="Bills G."/>
            <person name="Bluhm B."/>
            <person name="Cannon C."/>
            <person name="Castanera R."/>
            <person name="Culley D."/>
            <person name="Daum C."/>
            <person name="Ezra D."/>
            <person name="Gonzalez J."/>
            <person name="Henrissat B."/>
            <person name="Kuo A."/>
            <person name="Liang C."/>
            <person name="Lipzen A."/>
            <person name="Lutzoni F."/>
            <person name="Magnuson J."/>
            <person name="Mondo S."/>
            <person name="Nolan M."/>
            <person name="Ohm R."/>
            <person name="Pangilinan J."/>
            <person name="Park H.-J."/>
            <person name="Ramirez L."/>
            <person name="Alfaro M."/>
            <person name="Sun H."/>
            <person name="Tritt A."/>
            <person name="Yoshinaga Y."/>
            <person name="Zwiers L.-H."/>
            <person name="Turgeon B."/>
            <person name="Goodwin S."/>
            <person name="Spatafora J."/>
            <person name="Crous P."/>
            <person name="Grigoriev I."/>
        </authorList>
    </citation>
    <scope>NUCLEOTIDE SEQUENCE</scope>
    <source>
        <strain evidence="2">Tuck. ex Michener</strain>
    </source>
</reference>
<evidence type="ECO:0000313" key="3">
    <source>
        <dbReference type="Proteomes" id="UP000800092"/>
    </source>
</evidence>
<keyword evidence="3" id="KW-1185">Reference proteome</keyword>
<dbReference type="AlphaFoldDB" id="A0A6A6HIK2"/>
<feature type="compositionally biased region" description="Pro residues" evidence="1">
    <location>
        <begin position="54"/>
        <end position="65"/>
    </location>
</feature>